<dbReference type="EMBL" id="LRPX01000104">
    <property type="protein sequence ID" value="KXA12110.1"/>
    <property type="molecule type" value="Genomic_DNA"/>
</dbReference>
<dbReference type="InterPro" id="IPR003593">
    <property type="entry name" value="AAA+_ATPase"/>
</dbReference>
<evidence type="ECO:0000313" key="5">
    <source>
        <dbReference type="EMBL" id="KXA12110.1"/>
    </source>
</evidence>
<dbReference type="SMART" id="SM00382">
    <property type="entry name" value="AAA"/>
    <property type="match status" value="1"/>
</dbReference>
<comment type="caution">
    <text evidence="5">The sequence shown here is derived from an EMBL/GenBank/DDBJ whole genome shotgun (WGS) entry which is preliminary data.</text>
</comment>
<keyword evidence="3 5" id="KW-0067">ATP-binding</keyword>
<dbReference type="AlphaFoldDB" id="A0A133N728"/>
<keyword evidence="6" id="KW-1185">Reference proteome</keyword>
<accession>A0A133N728</accession>
<dbReference type="InterPro" id="IPR017871">
    <property type="entry name" value="ABC_transporter-like_CS"/>
</dbReference>
<dbReference type="PROSITE" id="PS00211">
    <property type="entry name" value="ABC_TRANSPORTER_1"/>
    <property type="match status" value="1"/>
</dbReference>
<evidence type="ECO:0000259" key="4">
    <source>
        <dbReference type="PROSITE" id="PS50893"/>
    </source>
</evidence>
<dbReference type="GO" id="GO:0005524">
    <property type="term" value="F:ATP binding"/>
    <property type="evidence" value="ECO:0007669"/>
    <property type="project" value="UniProtKB-KW"/>
</dbReference>
<dbReference type="SUPFAM" id="SSF52540">
    <property type="entry name" value="P-loop containing nucleoside triphosphate hydrolases"/>
    <property type="match status" value="1"/>
</dbReference>
<dbReference type="InterPro" id="IPR050153">
    <property type="entry name" value="Metal_Ion_Import_ABC"/>
</dbReference>
<organism evidence="5 6">
    <name type="scientific">Fusobacterium equinum</name>
    <dbReference type="NCBI Taxonomy" id="134605"/>
    <lineage>
        <taxon>Bacteria</taxon>
        <taxon>Fusobacteriati</taxon>
        <taxon>Fusobacteriota</taxon>
        <taxon>Fusobacteriia</taxon>
        <taxon>Fusobacteriales</taxon>
        <taxon>Fusobacteriaceae</taxon>
        <taxon>Fusobacterium</taxon>
    </lineage>
</organism>
<evidence type="ECO:0000313" key="6">
    <source>
        <dbReference type="Proteomes" id="UP000070617"/>
    </source>
</evidence>
<dbReference type="Proteomes" id="UP000070617">
    <property type="component" value="Unassembled WGS sequence"/>
</dbReference>
<feature type="domain" description="ABC transporter" evidence="4">
    <location>
        <begin position="5"/>
        <end position="215"/>
    </location>
</feature>
<protein>
    <submittedName>
        <fullName evidence="5">ABC transporter, ATP-binding protein</fullName>
    </submittedName>
</protein>
<dbReference type="Gene3D" id="3.40.50.300">
    <property type="entry name" value="P-loop containing nucleotide triphosphate hydrolases"/>
    <property type="match status" value="1"/>
</dbReference>
<evidence type="ECO:0000256" key="2">
    <source>
        <dbReference type="ARBA" id="ARBA00022741"/>
    </source>
</evidence>
<keyword evidence="1" id="KW-0813">Transport</keyword>
<gene>
    <name evidence="5" type="ORF">HMPREF3206_01828</name>
</gene>
<sequence length="215" mass="25072">MKTLIQVEQGYFHYPKQEKLLENINFHIQEGEFTAIIGANGAGKTTLLKLLLEQLSFQRGKVIRKYRQISYVRQAQDKLQESFPATVLEVVLLNLRQEIGYFHFTKEKHREKARKALKMVGMERYEKHLLKELSGGQRQRVMIAKALVQEPELLILDEPTTGLDKKSVEDLFDTLTNLNHEKGMAILMISHDLFRVRTWCEHIYLLEEGELYASV</sequence>
<reference evidence="6" key="1">
    <citation type="submission" date="2016-01" db="EMBL/GenBank/DDBJ databases">
        <authorList>
            <person name="Mitreva M."/>
            <person name="Pepin K.H."/>
            <person name="Mihindukulasuriya K.A."/>
            <person name="Fulton R."/>
            <person name="Fronick C."/>
            <person name="O'Laughlin M."/>
            <person name="Miner T."/>
            <person name="Herter B."/>
            <person name="Rosa B.A."/>
            <person name="Cordes M."/>
            <person name="Tomlinson C."/>
            <person name="Wollam A."/>
            <person name="Palsikar V.B."/>
            <person name="Mardis E.R."/>
            <person name="Wilson R.K."/>
        </authorList>
    </citation>
    <scope>NUCLEOTIDE SEQUENCE [LARGE SCALE GENOMIC DNA]</scope>
    <source>
        <strain evidence="6">CMW8396</strain>
    </source>
</reference>
<dbReference type="STRING" id="134605.HMPREF3206_01828"/>
<dbReference type="PATRIC" id="fig|134605.3.peg.1807"/>
<name>A0A133N728_9FUSO</name>
<dbReference type="PROSITE" id="PS50893">
    <property type="entry name" value="ABC_TRANSPORTER_2"/>
    <property type="match status" value="1"/>
</dbReference>
<dbReference type="PANTHER" id="PTHR42734">
    <property type="entry name" value="METAL TRANSPORT SYSTEM ATP-BINDING PROTEIN TM_0124-RELATED"/>
    <property type="match status" value="1"/>
</dbReference>
<evidence type="ECO:0000256" key="1">
    <source>
        <dbReference type="ARBA" id="ARBA00022448"/>
    </source>
</evidence>
<dbReference type="InterPro" id="IPR003439">
    <property type="entry name" value="ABC_transporter-like_ATP-bd"/>
</dbReference>
<evidence type="ECO:0000256" key="3">
    <source>
        <dbReference type="ARBA" id="ARBA00022840"/>
    </source>
</evidence>
<proteinExistence type="predicted"/>
<dbReference type="InterPro" id="IPR027417">
    <property type="entry name" value="P-loop_NTPase"/>
</dbReference>
<dbReference type="Pfam" id="PF00005">
    <property type="entry name" value="ABC_tran"/>
    <property type="match status" value="1"/>
</dbReference>
<dbReference type="RefSeq" id="WP_060793984.1">
    <property type="nucleotide sequence ID" value="NZ_KQ956579.1"/>
</dbReference>
<dbReference type="GO" id="GO:0016887">
    <property type="term" value="F:ATP hydrolysis activity"/>
    <property type="evidence" value="ECO:0007669"/>
    <property type="project" value="InterPro"/>
</dbReference>
<keyword evidence="2" id="KW-0547">Nucleotide-binding</keyword>